<name>A0A9D1M141_9FIRM</name>
<proteinExistence type="predicted"/>
<evidence type="ECO:0000313" key="1">
    <source>
        <dbReference type="EMBL" id="HIU51913.1"/>
    </source>
</evidence>
<dbReference type="Proteomes" id="UP000824093">
    <property type="component" value="Unassembled WGS sequence"/>
</dbReference>
<sequence>MPILYIITGPAGVGKSTISKELAMSSNKSVLIEGDDIYHQVIGGYTPAWKDGNHLQTFWKICVDIIKIYLDDGYDVIFNYIVTPKNIEMIKDEFKNYIIKFVVLLTDEATLLSRDKERSEDCQMKERCITLLNSFKSRNYNAQNILDTTNLSISHTLEIIKNDNRFILL</sequence>
<dbReference type="AlphaFoldDB" id="A0A9D1M141"/>
<reference evidence="1" key="2">
    <citation type="journal article" date="2021" name="PeerJ">
        <title>Extensive microbial diversity within the chicken gut microbiome revealed by metagenomics and culture.</title>
        <authorList>
            <person name="Gilroy R."/>
            <person name="Ravi A."/>
            <person name="Getino M."/>
            <person name="Pursley I."/>
            <person name="Horton D.L."/>
            <person name="Alikhan N.F."/>
            <person name="Baker D."/>
            <person name="Gharbi K."/>
            <person name="Hall N."/>
            <person name="Watson M."/>
            <person name="Adriaenssens E.M."/>
            <person name="Foster-Nyarko E."/>
            <person name="Jarju S."/>
            <person name="Secka A."/>
            <person name="Antonio M."/>
            <person name="Oren A."/>
            <person name="Chaudhuri R.R."/>
            <person name="La Ragione R."/>
            <person name="Hildebrand F."/>
            <person name="Pallen M.J."/>
        </authorList>
    </citation>
    <scope>NUCLEOTIDE SEQUENCE</scope>
    <source>
        <strain evidence="1">CHK195-15760</strain>
    </source>
</reference>
<dbReference type="EMBL" id="DVNH01000032">
    <property type="protein sequence ID" value="HIU51913.1"/>
    <property type="molecule type" value="Genomic_DNA"/>
</dbReference>
<dbReference type="SUPFAM" id="SSF52540">
    <property type="entry name" value="P-loop containing nucleoside triphosphate hydrolases"/>
    <property type="match status" value="1"/>
</dbReference>
<accession>A0A9D1M141</accession>
<dbReference type="Pfam" id="PF13671">
    <property type="entry name" value="AAA_33"/>
    <property type="match status" value="1"/>
</dbReference>
<reference evidence="1" key="1">
    <citation type="submission" date="2020-10" db="EMBL/GenBank/DDBJ databases">
        <authorList>
            <person name="Gilroy R."/>
        </authorList>
    </citation>
    <scope>NUCLEOTIDE SEQUENCE</scope>
    <source>
        <strain evidence="1">CHK195-15760</strain>
    </source>
</reference>
<gene>
    <name evidence="1" type="ORF">IAB70_04765</name>
</gene>
<comment type="caution">
    <text evidence="1">The sequence shown here is derived from an EMBL/GenBank/DDBJ whole genome shotgun (WGS) entry which is preliminary data.</text>
</comment>
<dbReference type="Gene3D" id="3.40.50.300">
    <property type="entry name" value="P-loop containing nucleotide triphosphate hydrolases"/>
    <property type="match status" value="1"/>
</dbReference>
<evidence type="ECO:0000313" key="2">
    <source>
        <dbReference type="Proteomes" id="UP000824093"/>
    </source>
</evidence>
<organism evidence="1 2">
    <name type="scientific">Candidatus Merdicola faecigallinarum</name>
    <dbReference type="NCBI Taxonomy" id="2840862"/>
    <lineage>
        <taxon>Bacteria</taxon>
        <taxon>Bacillati</taxon>
        <taxon>Bacillota</taxon>
        <taxon>Clostridia</taxon>
        <taxon>Candidatus Merdicola</taxon>
    </lineage>
</organism>
<protein>
    <submittedName>
        <fullName evidence="1">AAA family ATPase</fullName>
    </submittedName>
</protein>
<dbReference type="InterPro" id="IPR027417">
    <property type="entry name" value="P-loop_NTPase"/>
</dbReference>